<reference evidence="7 8" key="1">
    <citation type="journal article" date="2023" name="G3 (Bethesda)">
        <title>A chromosome-length genome assembly and annotation of blackberry (Rubus argutus, cv. 'Hillquist').</title>
        <authorList>
            <person name="Bruna T."/>
            <person name="Aryal R."/>
            <person name="Dudchenko O."/>
            <person name="Sargent D.J."/>
            <person name="Mead D."/>
            <person name="Buti M."/>
            <person name="Cavallini A."/>
            <person name="Hytonen T."/>
            <person name="Andres J."/>
            <person name="Pham M."/>
            <person name="Weisz D."/>
            <person name="Mascagni F."/>
            <person name="Usai G."/>
            <person name="Natali L."/>
            <person name="Bassil N."/>
            <person name="Fernandez G.E."/>
            <person name="Lomsadze A."/>
            <person name="Armour M."/>
            <person name="Olukolu B."/>
            <person name="Poorten T."/>
            <person name="Britton C."/>
            <person name="Davik J."/>
            <person name="Ashrafi H."/>
            <person name="Aiden E.L."/>
            <person name="Borodovsky M."/>
            <person name="Worthington M."/>
        </authorList>
    </citation>
    <scope>NUCLEOTIDE SEQUENCE [LARGE SCALE GENOMIC DNA]</scope>
    <source>
        <strain evidence="7">PI 553951</strain>
    </source>
</reference>
<dbReference type="InterPro" id="IPR036259">
    <property type="entry name" value="MFS_trans_sf"/>
</dbReference>
<dbReference type="EMBL" id="JBEDUW010000001">
    <property type="protein sequence ID" value="KAK9947577.1"/>
    <property type="molecule type" value="Genomic_DNA"/>
</dbReference>
<sequence length="170" mass="19094">MWIFYLALYTIGLGIGGLRSSVSVSVLVYIQDEVNRSFAYGISAISMIFAILVLFAGTRSYRYKKAWGTLQDVQILNVTVIAIRKRKMALRGNLASLYEDSPEASRIHHTSQFRLLDKAAIFAHGEFDDEFHSQPLEAMQCYEGGGKHDDETRSNVGNNHRILDQLCTDG</sequence>
<name>A0AAW1YFI5_RUBAR</name>
<dbReference type="Proteomes" id="UP001457282">
    <property type="component" value="Unassembled WGS sequence"/>
</dbReference>
<dbReference type="Pfam" id="PF00854">
    <property type="entry name" value="PTR2"/>
    <property type="match status" value="1"/>
</dbReference>
<dbReference type="GO" id="GO:0016020">
    <property type="term" value="C:membrane"/>
    <property type="evidence" value="ECO:0007669"/>
    <property type="project" value="UniProtKB-SubCell"/>
</dbReference>
<dbReference type="GO" id="GO:0022857">
    <property type="term" value="F:transmembrane transporter activity"/>
    <property type="evidence" value="ECO:0007669"/>
    <property type="project" value="InterPro"/>
</dbReference>
<evidence type="ECO:0000256" key="4">
    <source>
        <dbReference type="ARBA" id="ARBA00022989"/>
    </source>
</evidence>
<gene>
    <name evidence="7" type="ORF">M0R45_003194</name>
</gene>
<evidence type="ECO:0000256" key="6">
    <source>
        <dbReference type="SAM" id="Phobius"/>
    </source>
</evidence>
<keyword evidence="3 6" id="KW-0812">Transmembrane</keyword>
<evidence type="ECO:0000313" key="8">
    <source>
        <dbReference type="Proteomes" id="UP001457282"/>
    </source>
</evidence>
<evidence type="ECO:0000256" key="1">
    <source>
        <dbReference type="ARBA" id="ARBA00004141"/>
    </source>
</evidence>
<comment type="similarity">
    <text evidence="2">Belongs to the major facilitator superfamily. Proton-dependent oligopeptide transporter (POT/PTR) (TC 2.A.17) family.</text>
</comment>
<comment type="caution">
    <text evidence="7">The sequence shown here is derived from an EMBL/GenBank/DDBJ whole genome shotgun (WGS) entry which is preliminary data.</text>
</comment>
<keyword evidence="8" id="KW-1185">Reference proteome</keyword>
<dbReference type="Gene3D" id="1.20.1250.20">
    <property type="entry name" value="MFS general substrate transporter like domains"/>
    <property type="match status" value="1"/>
</dbReference>
<accession>A0AAW1YFI5</accession>
<dbReference type="InterPro" id="IPR000109">
    <property type="entry name" value="POT_fam"/>
</dbReference>
<proteinExistence type="inferred from homology"/>
<evidence type="ECO:0000256" key="2">
    <source>
        <dbReference type="ARBA" id="ARBA00005982"/>
    </source>
</evidence>
<evidence type="ECO:0000313" key="7">
    <source>
        <dbReference type="EMBL" id="KAK9947577.1"/>
    </source>
</evidence>
<organism evidence="7 8">
    <name type="scientific">Rubus argutus</name>
    <name type="common">Southern blackberry</name>
    <dbReference type="NCBI Taxonomy" id="59490"/>
    <lineage>
        <taxon>Eukaryota</taxon>
        <taxon>Viridiplantae</taxon>
        <taxon>Streptophyta</taxon>
        <taxon>Embryophyta</taxon>
        <taxon>Tracheophyta</taxon>
        <taxon>Spermatophyta</taxon>
        <taxon>Magnoliopsida</taxon>
        <taxon>eudicotyledons</taxon>
        <taxon>Gunneridae</taxon>
        <taxon>Pentapetalae</taxon>
        <taxon>rosids</taxon>
        <taxon>fabids</taxon>
        <taxon>Rosales</taxon>
        <taxon>Rosaceae</taxon>
        <taxon>Rosoideae</taxon>
        <taxon>Rosoideae incertae sedis</taxon>
        <taxon>Rubus</taxon>
    </lineage>
</organism>
<dbReference type="PANTHER" id="PTHR11654">
    <property type="entry name" value="OLIGOPEPTIDE TRANSPORTER-RELATED"/>
    <property type="match status" value="1"/>
</dbReference>
<feature type="transmembrane region" description="Helical" evidence="6">
    <location>
        <begin position="7"/>
        <end position="31"/>
    </location>
</feature>
<feature type="transmembrane region" description="Helical" evidence="6">
    <location>
        <begin position="37"/>
        <end position="57"/>
    </location>
</feature>
<dbReference type="AlphaFoldDB" id="A0AAW1YFI5"/>
<keyword evidence="4 6" id="KW-1133">Transmembrane helix</keyword>
<evidence type="ECO:0000256" key="5">
    <source>
        <dbReference type="ARBA" id="ARBA00023136"/>
    </source>
</evidence>
<protein>
    <submittedName>
        <fullName evidence="7">Uncharacterized protein</fullName>
    </submittedName>
</protein>
<comment type="subcellular location">
    <subcellularLocation>
        <location evidence="1">Membrane</location>
        <topology evidence="1">Multi-pass membrane protein</topology>
    </subcellularLocation>
</comment>
<evidence type="ECO:0000256" key="3">
    <source>
        <dbReference type="ARBA" id="ARBA00022692"/>
    </source>
</evidence>
<keyword evidence="5 6" id="KW-0472">Membrane</keyword>